<dbReference type="PROSITE" id="PS50157">
    <property type="entry name" value="ZINC_FINGER_C2H2_2"/>
    <property type="match status" value="14"/>
</dbReference>
<dbReference type="GO" id="GO:0000978">
    <property type="term" value="F:RNA polymerase II cis-regulatory region sequence-specific DNA binding"/>
    <property type="evidence" value="ECO:0007669"/>
    <property type="project" value="TreeGrafter"/>
</dbReference>
<dbReference type="Gene3D" id="3.30.160.60">
    <property type="entry name" value="Classic Zinc Finger"/>
    <property type="match status" value="9"/>
</dbReference>
<dbReference type="GO" id="GO:0005634">
    <property type="term" value="C:nucleus"/>
    <property type="evidence" value="ECO:0007669"/>
    <property type="project" value="UniProtKB-SubCell"/>
</dbReference>
<proteinExistence type="predicted"/>
<protein>
    <recommendedName>
        <fullName evidence="9">C2H2-type domain-containing protein</fullName>
    </recommendedName>
</protein>
<feature type="domain" description="C2H2-type" evidence="9">
    <location>
        <begin position="324"/>
        <end position="351"/>
    </location>
</feature>
<dbReference type="OrthoDB" id="1405595at2759"/>
<feature type="compositionally biased region" description="Basic and acidic residues" evidence="8">
    <location>
        <begin position="1173"/>
        <end position="1184"/>
    </location>
</feature>
<feature type="domain" description="C2H2-type" evidence="9">
    <location>
        <begin position="1039"/>
        <end position="1061"/>
    </location>
</feature>
<dbReference type="EMBL" id="RQTK01000054">
    <property type="protein sequence ID" value="RUS89493.1"/>
    <property type="molecule type" value="Genomic_DNA"/>
</dbReference>
<evidence type="ECO:0000259" key="9">
    <source>
        <dbReference type="PROSITE" id="PS50157"/>
    </source>
</evidence>
<feature type="domain" description="C2H2-type" evidence="9">
    <location>
        <begin position="819"/>
        <end position="852"/>
    </location>
</feature>
<feature type="region of interest" description="Disordered" evidence="8">
    <location>
        <begin position="1081"/>
        <end position="1184"/>
    </location>
</feature>
<feature type="domain" description="C2H2-type" evidence="9">
    <location>
        <begin position="906"/>
        <end position="933"/>
    </location>
</feature>
<feature type="domain" description="C2H2-type" evidence="9">
    <location>
        <begin position="298"/>
        <end position="325"/>
    </location>
</feature>
<reference evidence="10 11" key="1">
    <citation type="submission" date="2019-01" db="EMBL/GenBank/DDBJ databases">
        <title>A draft genome assembly of the solar-powered sea slug Elysia chlorotica.</title>
        <authorList>
            <person name="Cai H."/>
            <person name="Li Q."/>
            <person name="Fang X."/>
            <person name="Li J."/>
            <person name="Curtis N.E."/>
            <person name="Altenburger A."/>
            <person name="Shibata T."/>
            <person name="Feng M."/>
            <person name="Maeda T."/>
            <person name="Schwartz J.A."/>
            <person name="Shigenobu S."/>
            <person name="Lundholm N."/>
            <person name="Nishiyama T."/>
            <person name="Yang H."/>
            <person name="Hasebe M."/>
            <person name="Li S."/>
            <person name="Pierce S.K."/>
            <person name="Wang J."/>
        </authorList>
    </citation>
    <scope>NUCLEOTIDE SEQUENCE [LARGE SCALE GENOMIC DNA]</scope>
    <source>
        <strain evidence="10">EC2010</strain>
        <tissue evidence="10">Whole organism of an adult</tissue>
    </source>
</reference>
<evidence type="ECO:0000256" key="2">
    <source>
        <dbReference type="ARBA" id="ARBA00022723"/>
    </source>
</evidence>
<sequence length="1222" mass="138963">MAGVEVGPNDIVIHLVNPYRCGDCGAEFFLRTAFLEHIAGHIASVKAEKPCHQIVCVTSVMEHAPKGITVTRDILQINDQQLFELQDPSLDVSQLSPLKALEQAGILKLPQPKQTQTAVPLLVTVDGTFEGGRGSKRQVSLLRQQQQHQQQPGVRAVRQEAVSSRYRELSREFVRDGQLVPITDSPEGDIQYVNSDLSDPKIINAIMEQAMLDADQTIKVEDGSFSMDNQVQMVIGEKQLLIEMRTEEEREKFIRGDQKRATLRDIQGLACPVCSQHFPTVNLLELHQAEAHPDLRLLTCSTCPKSFTSLGSLRRHRLSHQRQHSCPICHRTYERLAQLMFHMKHHDRKKFIQFGSNFHEVRVVSSRNEKGQMVQEHYLLLLLSKEEQSNIETELAASLHTEPHSYGSAGMHSEGAEIGSGKSEEFASSKENEGKRTNVDTEESNNFKMSDLSKTNGGEKSSEVMSENAEVNVNTVYTKADNSTSFVSHEVQLDSTLALSDIKKKLLYKCGHCKRVFFTRPALSRHLIKHTNTKPFQCEKCLKSFRDKTDLVHHFKTHTKPVQCPACYTTFSKSLYLRNHLNNGCPSHRSDDRITVLEDSRCLCKVCDKVLKSKANAIRHLRIHDFQERLKLKQETGNNNFESATGLSQDTSDHYKPLDSSIGFQCLLCGEEMRFKSFMVTHVRMHLNQRPFKCEHCPKSFFARHVLRKHELNHTRPYKCPVCGKGFMRRYQMTKHFSKRHNLPDGAEDPMEDITELPDRKMIQCDICGKTMKQCHKRMMLYHIRLHKDVRPFKCDHCPKSFISATARKKHSLTHTKPYVCQVCGMGFSRRYLLTKHFKSSCFFKVDKSKKKIDKSFEQEQNSSFVSRSTQSGGLNEEEHHDMHVNDTHVNEETSRTQTNGTGSKYFCEPCSKHFTVHDAFLRHMKTFSKATSCKYCKQLFENKHIAIAHQRSCLGTAVSEMATSQCKKGRSLGWRERIKIMEEVERTIQTVSEVGKGATGNMGSSTQLRGDSERGEVMDTALSLSRTVETLKSKHGRYGCPQCERIFSTPRGLKIHASSHVRLFKCEICDTQFMSIKALRSHHHREHEKKDRVIPTSGGTEELTSSSRVSPETVKETEMTNSLPSYHSDQNISDLSLASEDGGAKTSSDALSISDPAEQELVPSKKSSPPHLGKDEKILKETPPELKLMQLGTKGRPYRCQFCRKRFTEQENLEAHVILVH</sequence>
<dbReference type="SUPFAM" id="SSF57667">
    <property type="entry name" value="beta-beta-alpha zinc fingers"/>
    <property type="match status" value="7"/>
</dbReference>
<keyword evidence="11" id="KW-1185">Reference proteome</keyword>
<dbReference type="GO" id="GO:0008270">
    <property type="term" value="F:zinc ion binding"/>
    <property type="evidence" value="ECO:0007669"/>
    <property type="project" value="UniProtKB-KW"/>
</dbReference>
<accession>A0A433U6P2</accession>
<feature type="region of interest" description="Disordered" evidence="8">
    <location>
        <begin position="403"/>
        <end position="466"/>
    </location>
</feature>
<feature type="domain" description="C2H2-type" evidence="9">
    <location>
        <begin position="1065"/>
        <end position="1093"/>
    </location>
</feature>
<dbReference type="STRING" id="188477.A0A433U6P2"/>
<feature type="compositionally biased region" description="Polar residues" evidence="8">
    <location>
        <begin position="444"/>
        <end position="466"/>
    </location>
</feature>
<evidence type="ECO:0000256" key="3">
    <source>
        <dbReference type="ARBA" id="ARBA00022737"/>
    </source>
</evidence>
<feature type="domain" description="C2H2-type" evidence="9">
    <location>
        <begin position="793"/>
        <end position="820"/>
    </location>
</feature>
<dbReference type="PANTHER" id="PTHR24376">
    <property type="entry name" value="ZINC FINGER PROTEIN"/>
    <property type="match status" value="1"/>
</dbReference>
<feature type="domain" description="C2H2-type" evidence="9">
    <location>
        <begin position="1199"/>
        <end position="1222"/>
    </location>
</feature>
<organism evidence="10 11">
    <name type="scientific">Elysia chlorotica</name>
    <name type="common">Eastern emerald elysia</name>
    <name type="synonym">Sea slug</name>
    <dbReference type="NCBI Taxonomy" id="188477"/>
    <lineage>
        <taxon>Eukaryota</taxon>
        <taxon>Metazoa</taxon>
        <taxon>Spiralia</taxon>
        <taxon>Lophotrochozoa</taxon>
        <taxon>Mollusca</taxon>
        <taxon>Gastropoda</taxon>
        <taxon>Heterobranchia</taxon>
        <taxon>Euthyneura</taxon>
        <taxon>Panpulmonata</taxon>
        <taxon>Sacoglossa</taxon>
        <taxon>Placobranchoidea</taxon>
        <taxon>Plakobranchidae</taxon>
        <taxon>Elysia</taxon>
    </lineage>
</organism>
<feature type="domain" description="C2H2-type" evidence="9">
    <location>
        <begin position="508"/>
        <end position="535"/>
    </location>
</feature>
<keyword evidence="3" id="KW-0677">Repeat</keyword>
<comment type="caution">
    <text evidence="10">The sequence shown here is derived from an EMBL/GenBank/DDBJ whole genome shotgun (WGS) entry which is preliminary data.</text>
</comment>
<evidence type="ECO:0000313" key="11">
    <source>
        <dbReference type="Proteomes" id="UP000271974"/>
    </source>
</evidence>
<feature type="domain" description="C2H2-type" evidence="9">
    <location>
        <begin position="664"/>
        <end position="691"/>
    </location>
</feature>
<comment type="subcellular location">
    <subcellularLocation>
        <location evidence="1">Nucleus</location>
    </subcellularLocation>
</comment>
<evidence type="ECO:0000256" key="4">
    <source>
        <dbReference type="ARBA" id="ARBA00022771"/>
    </source>
</evidence>
<evidence type="ECO:0000256" key="7">
    <source>
        <dbReference type="PROSITE-ProRule" id="PRU00042"/>
    </source>
</evidence>
<feature type="domain" description="C2H2-type" evidence="9">
    <location>
        <begin position="536"/>
        <end position="563"/>
    </location>
</feature>
<feature type="domain" description="C2H2-type" evidence="9">
    <location>
        <begin position="19"/>
        <end position="46"/>
    </location>
</feature>
<keyword evidence="5" id="KW-0862">Zinc</keyword>
<keyword evidence="6" id="KW-0539">Nucleus</keyword>
<feature type="compositionally biased region" description="Polar residues" evidence="8">
    <location>
        <begin position="1120"/>
        <end position="1137"/>
    </location>
</feature>
<dbReference type="Proteomes" id="UP000271974">
    <property type="component" value="Unassembled WGS sequence"/>
</dbReference>
<dbReference type="PROSITE" id="PS00028">
    <property type="entry name" value="ZINC_FINGER_C2H2_1"/>
    <property type="match status" value="13"/>
</dbReference>
<gene>
    <name evidence="10" type="ORF">EGW08_002726</name>
</gene>
<feature type="compositionally biased region" description="Basic and acidic residues" evidence="8">
    <location>
        <begin position="422"/>
        <end position="439"/>
    </location>
</feature>
<keyword evidence="4 7" id="KW-0863">Zinc-finger</keyword>
<evidence type="ECO:0000256" key="6">
    <source>
        <dbReference type="ARBA" id="ARBA00023242"/>
    </source>
</evidence>
<evidence type="ECO:0000256" key="8">
    <source>
        <dbReference type="SAM" id="MobiDB-lite"/>
    </source>
</evidence>
<dbReference type="GO" id="GO:0001228">
    <property type="term" value="F:DNA-binding transcription activator activity, RNA polymerase II-specific"/>
    <property type="evidence" value="ECO:0007669"/>
    <property type="project" value="TreeGrafter"/>
</dbReference>
<evidence type="ECO:0000256" key="5">
    <source>
        <dbReference type="ARBA" id="ARBA00022833"/>
    </source>
</evidence>
<evidence type="ECO:0000256" key="1">
    <source>
        <dbReference type="ARBA" id="ARBA00004123"/>
    </source>
</evidence>
<feature type="domain" description="C2H2-type" evidence="9">
    <location>
        <begin position="718"/>
        <end position="741"/>
    </location>
</feature>
<dbReference type="FunFam" id="3.30.160.60:FF:000446">
    <property type="entry name" value="Zinc finger protein"/>
    <property type="match status" value="1"/>
</dbReference>
<dbReference type="SMART" id="SM00355">
    <property type="entry name" value="ZnF_C2H2"/>
    <property type="match status" value="18"/>
</dbReference>
<dbReference type="InterPro" id="IPR013087">
    <property type="entry name" value="Znf_C2H2_type"/>
</dbReference>
<dbReference type="PANTHER" id="PTHR24376:SF216">
    <property type="entry name" value="ZINC FINGER PROTEIN 420-LIKE"/>
    <property type="match status" value="1"/>
</dbReference>
<evidence type="ECO:0000313" key="10">
    <source>
        <dbReference type="EMBL" id="RUS89493.1"/>
    </source>
</evidence>
<feature type="domain" description="C2H2-type" evidence="9">
    <location>
        <begin position="692"/>
        <end position="719"/>
    </location>
</feature>
<feature type="region of interest" description="Disordered" evidence="8">
    <location>
        <begin position="996"/>
        <end position="1016"/>
    </location>
</feature>
<dbReference type="InterPro" id="IPR036236">
    <property type="entry name" value="Znf_C2H2_sf"/>
</dbReference>
<dbReference type="AlphaFoldDB" id="A0A433U6P2"/>
<name>A0A433U6P2_ELYCH</name>
<keyword evidence="2" id="KW-0479">Metal-binding</keyword>
<dbReference type="Pfam" id="PF00096">
    <property type="entry name" value="zf-C2H2"/>
    <property type="match status" value="6"/>
</dbReference>
<feature type="compositionally biased region" description="Low complexity" evidence="8">
    <location>
        <begin position="1097"/>
        <end position="1108"/>
    </location>
</feature>